<organism evidence="1 2">
    <name type="scientific">Pedobacter psychrotolerans</name>
    <dbReference type="NCBI Taxonomy" id="1843235"/>
    <lineage>
        <taxon>Bacteria</taxon>
        <taxon>Pseudomonadati</taxon>
        <taxon>Bacteroidota</taxon>
        <taxon>Sphingobacteriia</taxon>
        <taxon>Sphingobacteriales</taxon>
        <taxon>Sphingobacteriaceae</taxon>
        <taxon>Pedobacter</taxon>
    </lineage>
</organism>
<gene>
    <name evidence="1" type="ORF">EV200_11161</name>
</gene>
<dbReference type="Proteomes" id="UP000295684">
    <property type="component" value="Unassembled WGS sequence"/>
</dbReference>
<proteinExistence type="predicted"/>
<evidence type="ECO:0000313" key="2">
    <source>
        <dbReference type="Proteomes" id="UP000295684"/>
    </source>
</evidence>
<dbReference type="AlphaFoldDB" id="A0A4R2H3B3"/>
<reference evidence="1 2" key="1">
    <citation type="submission" date="2019-03" db="EMBL/GenBank/DDBJ databases">
        <title>Genomic Encyclopedia of Type Strains, Phase IV (KMG-IV): sequencing the most valuable type-strain genomes for metagenomic binning, comparative biology and taxonomic classification.</title>
        <authorList>
            <person name="Goeker M."/>
        </authorList>
    </citation>
    <scope>NUCLEOTIDE SEQUENCE [LARGE SCALE GENOMIC DNA]</scope>
    <source>
        <strain evidence="1 2">DSM 103236</strain>
    </source>
</reference>
<accession>A0A4R2H3B3</accession>
<evidence type="ECO:0000313" key="1">
    <source>
        <dbReference type="EMBL" id="TCO18723.1"/>
    </source>
</evidence>
<protein>
    <submittedName>
        <fullName evidence="1">Uncharacterized protein</fullName>
    </submittedName>
</protein>
<dbReference type="EMBL" id="SLWO01000011">
    <property type="protein sequence ID" value="TCO18723.1"/>
    <property type="molecule type" value="Genomic_DNA"/>
</dbReference>
<comment type="caution">
    <text evidence="1">The sequence shown here is derived from an EMBL/GenBank/DDBJ whole genome shotgun (WGS) entry which is preliminary data.</text>
</comment>
<name>A0A4R2H3B3_9SPHI</name>
<sequence length="31" mass="3687">MPALSGIFYLNELGLKELRRINLNVFYLELF</sequence>